<dbReference type="AlphaFoldDB" id="A0A9X2E669"/>
<sequence>MSAESLTRTLGSPLPEEFTRLSDARLGELDRLLREAQARRAKRLATAIDSSFDVIPRLMRPAVKKALGL</sequence>
<evidence type="ECO:0000313" key="2">
    <source>
        <dbReference type="Proteomes" id="UP001139157"/>
    </source>
</evidence>
<dbReference type="RefSeq" id="WP_251909197.1">
    <property type="nucleotide sequence ID" value="NZ_JAMRXG010000001.1"/>
</dbReference>
<accession>A0A9X2E669</accession>
<dbReference type="Proteomes" id="UP001139157">
    <property type="component" value="Unassembled WGS sequence"/>
</dbReference>
<comment type="caution">
    <text evidence="1">The sequence shown here is derived from an EMBL/GenBank/DDBJ whole genome shotgun (WGS) entry which is preliminary data.</text>
</comment>
<reference evidence="1" key="1">
    <citation type="submission" date="2022-06" db="EMBL/GenBank/DDBJ databases">
        <title>Novel species in genus nocardia.</title>
        <authorList>
            <person name="Li F."/>
        </authorList>
    </citation>
    <scope>NUCLEOTIDE SEQUENCE</scope>
    <source>
        <strain evidence="1">CDC141</strain>
    </source>
</reference>
<proteinExistence type="predicted"/>
<gene>
    <name evidence="1" type="ORF">NDR86_02470</name>
</gene>
<evidence type="ECO:0000313" key="1">
    <source>
        <dbReference type="EMBL" id="MCM6772336.1"/>
    </source>
</evidence>
<protein>
    <submittedName>
        <fullName evidence="1">Uncharacterized protein</fullName>
    </submittedName>
</protein>
<keyword evidence="2" id="KW-1185">Reference proteome</keyword>
<organism evidence="1 2">
    <name type="scientific">Nocardia pulmonis</name>
    <dbReference type="NCBI Taxonomy" id="2951408"/>
    <lineage>
        <taxon>Bacteria</taxon>
        <taxon>Bacillati</taxon>
        <taxon>Actinomycetota</taxon>
        <taxon>Actinomycetes</taxon>
        <taxon>Mycobacteriales</taxon>
        <taxon>Nocardiaceae</taxon>
        <taxon>Nocardia</taxon>
    </lineage>
</organism>
<name>A0A9X2E669_9NOCA</name>
<dbReference type="EMBL" id="JAMRXG010000001">
    <property type="protein sequence ID" value="MCM6772336.1"/>
    <property type="molecule type" value="Genomic_DNA"/>
</dbReference>